<gene>
    <name evidence="2" type="ORF">CAP_6989</name>
</gene>
<reference evidence="2 3" key="1">
    <citation type="submission" date="2013-05" db="EMBL/GenBank/DDBJ databases">
        <title>Genome assembly of Chondromyces apiculatus DSM 436.</title>
        <authorList>
            <person name="Sharma G."/>
            <person name="Khatri I."/>
            <person name="Kaur C."/>
            <person name="Mayilraj S."/>
            <person name="Subramanian S."/>
        </authorList>
    </citation>
    <scope>NUCLEOTIDE SEQUENCE [LARGE SCALE GENOMIC DNA]</scope>
    <source>
        <strain evidence="2 3">DSM 436</strain>
    </source>
</reference>
<dbReference type="EMBL" id="ASRX01000006">
    <property type="protein sequence ID" value="EYF07967.1"/>
    <property type="molecule type" value="Genomic_DNA"/>
</dbReference>
<sequence length="59" mass="6666">MTEVTRVSRGHTARTFSDDEAMERWNEQGTGGGERLRFGAIEEESDREPRFAGDNFSDA</sequence>
<dbReference type="STRING" id="1192034.CAP_6989"/>
<proteinExistence type="predicted"/>
<organism evidence="2 3">
    <name type="scientific">Chondromyces apiculatus DSM 436</name>
    <dbReference type="NCBI Taxonomy" id="1192034"/>
    <lineage>
        <taxon>Bacteria</taxon>
        <taxon>Pseudomonadati</taxon>
        <taxon>Myxococcota</taxon>
        <taxon>Polyangia</taxon>
        <taxon>Polyangiales</taxon>
        <taxon>Polyangiaceae</taxon>
        <taxon>Chondromyces</taxon>
    </lineage>
</organism>
<protein>
    <submittedName>
        <fullName evidence="2">Uncharacterized protein</fullName>
    </submittedName>
</protein>
<comment type="caution">
    <text evidence="2">The sequence shown here is derived from an EMBL/GenBank/DDBJ whole genome shotgun (WGS) entry which is preliminary data.</text>
</comment>
<evidence type="ECO:0000313" key="3">
    <source>
        <dbReference type="Proteomes" id="UP000019678"/>
    </source>
</evidence>
<accession>A0A017TGC8</accession>
<feature type="region of interest" description="Disordered" evidence="1">
    <location>
        <begin position="1"/>
        <end position="59"/>
    </location>
</feature>
<name>A0A017TGC8_9BACT</name>
<evidence type="ECO:0000313" key="2">
    <source>
        <dbReference type="EMBL" id="EYF07967.1"/>
    </source>
</evidence>
<dbReference type="AlphaFoldDB" id="A0A017TGC8"/>
<evidence type="ECO:0000256" key="1">
    <source>
        <dbReference type="SAM" id="MobiDB-lite"/>
    </source>
</evidence>
<dbReference type="Proteomes" id="UP000019678">
    <property type="component" value="Unassembled WGS sequence"/>
</dbReference>
<keyword evidence="3" id="KW-1185">Reference proteome</keyword>